<feature type="domain" description="Putative regulatory protein FmdB zinc ribbon" evidence="1">
    <location>
        <begin position="1"/>
        <end position="40"/>
    </location>
</feature>
<evidence type="ECO:0000259" key="1">
    <source>
        <dbReference type="SMART" id="SM00834"/>
    </source>
</evidence>
<reference evidence="3" key="1">
    <citation type="submission" date="2018-03" db="EMBL/GenBank/DDBJ databases">
        <authorList>
            <person name="Zecchin S."/>
        </authorList>
    </citation>
    <scope>NUCLEOTIDE SEQUENCE [LARGE SCALE GENOMIC DNA]</scope>
</reference>
<dbReference type="Proteomes" id="UP000245125">
    <property type="component" value="Unassembled WGS sequence"/>
</dbReference>
<evidence type="ECO:0000313" key="3">
    <source>
        <dbReference type="Proteomes" id="UP000245125"/>
    </source>
</evidence>
<evidence type="ECO:0000313" key="2">
    <source>
        <dbReference type="EMBL" id="SPQ02206.1"/>
    </source>
</evidence>
<dbReference type="SMART" id="SM00834">
    <property type="entry name" value="CxxC_CXXC_SSSS"/>
    <property type="match status" value="1"/>
</dbReference>
<dbReference type="OrthoDB" id="9813321at2"/>
<sequence length="70" mass="7534">MPIYEYICNKCGEEFEKLVFGNKKIDCPGCSSDDVRKKMSTFGMSGVEKPFAGSSSGCTTCSKGTCSSCH</sequence>
<accession>A0A2U3QLE2</accession>
<gene>
    <name evidence="2" type="ORF">NBG4_990009</name>
</gene>
<organism evidence="2 3">
    <name type="scientific">Candidatus Sulfobium mesophilum</name>
    <dbReference type="NCBI Taxonomy" id="2016548"/>
    <lineage>
        <taxon>Bacteria</taxon>
        <taxon>Pseudomonadati</taxon>
        <taxon>Nitrospirota</taxon>
        <taxon>Nitrospiria</taxon>
        <taxon>Nitrospirales</taxon>
        <taxon>Nitrospiraceae</taxon>
        <taxon>Candidatus Sulfobium</taxon>
    </lineage>
</organism>
<dbReference type="NCBIfam" id="TIGR02605">
    <property type="entry name" value="CxxC_CxxC_SSSS"/>
    <property type="match status" value="1"/>
</dbReference>
<protein>
    <submittedName>
        <fullName evidence="2">Putative regulatory protein, FmdB family</fullName>
    </submittedName>
</protein>
<dbReference type="EMBL" id="OUUY01000151">
    <property type="protein sequence ID" value="SPQ02206.1"/>
    <property type="molecule type" value="Genomic_DNA"/>
</dbReference>
<keyword evidence="3" id="KW-1185">Reference proteome</keyword>
<dbReference type="AlphaFoldDB" id="A0A2U3QLE2"/>
<dbReference type="InterPro" id="IPR013429">
    <property type="entry name" value="Regulatory_FmdB_Zinc_ribbon"/>
</dbReference>
<proteinExistence type="predicted"/>
<dbReference type="Pfam" id="PF09723">
    <property type="entry name" value="Zn_ribbon_8"/>
    <property type="match status" value="1"/>
</dbReference>
<name>A0A2U3QLE2_9BACT</name>